<keyword evidence="2" id="KW-1185">Reference proteome</keyword>
<protein>
    <submittedName>
        <fullName evidence="1">Uncharacterized protein</fullName>
    </submittedName>
</protein>
<evidence type="ECO:0000313" key="2">
    <source>
        <dbReference type="Proteomes" id="UP001447188"/>
    </source>
</evidence>
<evidence type="ECO:0000313" key="1">
    <source>
        <dbReference type="EMBL" id="KAL0632488.1"/>
    </source>
</evidence>
<proteinExistence type="predicted"/>
<gene>
    <name evidence="1" type="ORF">Q9L58_008639</name>
</gene>
<accession>A0ABR3G950</accession>
<comment type="caution">
    <text evidence="1">The sequence shown here is derived from an EMBL/GenBank/DDBJ whole genome shotgun (WGS) entry which is preliminary data.</text>
</comment>
<dbReference type="Proteomes" id="UP001447188">
    <property type="component" value="Unassembled WGS sequence"/>
</dbReference>
<organism evidence="1 2">
    <name type="scientific">Discina gigas</name>
    <dbReference type="NCBI Taxonomy" id="1032678"/>
    <lineage>
        <taxon>Eukaryota</taxon>
        <taxon>Fungi</taxon>
        <taxon>Dikarya</taxon>
        <taxon>Ascomycota</taxon>
        <taxon>Pezizomycotina</taxon>
        <taxon>Pezizomycetes</taxon>
        <taxon>Pezizales</taxon>
        <taxon>Discinaceae</taxon>
        <taxon>Discina</taxon>
    </lineage>
</organism>
<reference evidence="1 2" key="1">
    <citation type="submission" date="2024-02" db="EMBL/GenBank/DDBJ databases">
        <title>Discinaceae phylogenomics.</title>
        <authorList>
            <person name="Dirks A.C."/>
            <person name="James T.Y."/>
        </authorList>
    </citation>
    <scope>NUCLEOTIDE SEQUENCE [LARGE SCALE GENOMIC DNA]</scope>
    <source>
        <strain evidence="1 2">ACD0624</strain>
    </source>
</reference>
<name>A0ABR3G950_9PEZI</name>
<sequence length="104" mass="11597">MKTPYRSHLDSFSSTNVRVYQEVASSAEQSWYPMNTVASSFNSESSQDLSIIPYTMASGDELLTYQSVAALRAHLLQNINSPPPAQTHTLQVQDNTAILTRLIY</sequence>
<dbReference type="EMBL" id="JBBBZM010000166">
    <property type="protein sequence ID" value="KAL0632488.1"/>
    <property type="molecule type" value="Genomic_DNA"/>
</dbReference>